<proteinExistence type="predicted"/>
<dbReference type="PANTHER" id="PTHR45526:SF1">
    <property type="entry name" value="TRANSCRIPTIONAL REGULATORY PROTEIN DCUR-RELATED"/>
    <property type="match status" value="1"/>
</dbReference>
<dbReference type="OrthoDB" id="1116664at2"/>
<feature type="domain" description="Response regulatory" evidence="2">
    <location>
        <begin position="3"/>
        <end position="117"/>
    </location>
</feature>
<dbReference type="InterPro" id="IPR001789">
    <property type="entry name" value="Sig_transdc_resp-reg_receiver"/>
</dbReference>
<organism evidence="4 5">
    <name type="scientific">Marinilabilia rubra</name>
    <dbReference type="NCBI Taxonomy" id="2162893"/>
    <lineage>
        <taxon>Bacteria</taxon>
        <taxon>Pseudomonadati</taxon>
        <taxon>Bacteroidota</taxon>
        <taxon>Bacteroidia</taxon>
        <taxon>Marinilabiliales</taxon>
        <taxon>Marinilabiliaceae</taxon>
        <taxon>Marinilabilia</taxon>
    </lineage>
</organism>
<dbReference type="GO" id="GO:0000156">
    <property type="term" value="F:phosphorelay response regulator activity"/>
    <property type="evidence" value="ECO:0007669"/>
    <property type="project" value="TreeGrafter"/>
</dbReference>
<dbReference type="GO" id="GO:0003677">
    <property type="term" value="F:DNA binding"/>
    <property type="evidence" value="ECO:0007669"/>
    <property type="project" value="UniProtKB-KW"/>
</dbReference>
<feature type="modified residue" description="4-aspartylphosphate" evidence="1">
    <location>
        <position position="54"/>
    </location>
</feature>
<dbReference type="Proteomes" id="UP000244956">
    <property type="component" value="Unassembled WGS sequence"/>
</dbReference>
<keyword evidence="5" id="KW-1185">Reference proteome</keyword>
<dbReference type="PANTHER" id="PTHR45526">
    <property type="entry name" value="TRANSCRIPTIONAL REGULATORY PROTEIN DPIA"/>
    <property type="match status" value="1"/>
</dbReference>
<dbReference type="Pfam" id="PF00072">
    <property type="entry name" value="Response_reg"/>
    <property type="match status" value="1"/>
</dbReference>
<evidence type="ECO:0000313" key="5">
    <source>
        <dbReference type="Proteomes" id="UP000244956"/>
    </source>
</evidence>
<sequence>MQKVVIVDDEPGALSVISRMVSDFFDFNIVGEFTDADQLVEKIATLRPDVLFLDIHLGDKSGMEIAKELYHARFNTKIVIVSAHQEYAIQAFEYNIIDYILKPVSRERLNRCIQKLKKPAIEAMERDKENNVSGLDDNTVRFKTKNGFILINPIEIVCLEADQMYTKMVLAKQTDHFLAQNMGKILSKIDQSNFLRISRSIVINLKYLREVNRTQRKCMMFDGIEEYELLITKSGMKVLDEYFDKKALSD</sequence>
<dbReference type="Pfam" id="PF04397">
    <property type="entry name" value="LytTR"/>
    <property type="match status" value="1"/>
</dbReference>
<evidence type="ECO:0000259" key="3">
    <source>
        <dbReference type="PROSITE" id="PS50930"/>
    </source>
</evidence>
<dbReference type="SMART" id="SM00850">
    <property type="entry name" value="LytTR"/>
    <property type="match status" value="1"/>
</dbReference>
<dbReference type="SMART" id="SM00448">
    <property type="entry name" value="REC"/>
    <property type="match status" value="1"/>
</dbReference>
<dbReference type="Gene3D" id="3.40.50.2300">
    <property type="match status" value="1"/>
</dbReference>
<keyword evidence="4" id="KW-0238">DNA-binding</keyword>
<dbReference type="InterPro" id="IPR051271">
    <property type="entry name" value="2C-system_Tx_regulators"/>
</dbReference>
<gene>
    <name evidence="4" type="ORF">DDZ16_12505</name>
</gene>
<dbReference type="PROSITE" id="PS50110">
    <property type="entry name" value="RESPONSE_REGULATORY"/>
    <property type="match status" value="1"/>
</dbReference>
<name>A0A2U2B7P9_9BACT</name>
<dbReference type="EMBL" id="QEWP01000009">
    <property type="protein sequence ID" value="PWD99073.1"/>
    <property type="molecule type" value="Genomic_DNA"/>
</dbReference>
<feature type="domain" description="HTH LytTR-type" evidence="3">
    <location>
        <begin position="142"/>
        <end position="245"/>
    </location>
</feature>
<evidence type="ECO:0000256" key="1">
    <source>
        <dbReference type="PROSITE-ProRule" id="PRU00169"/>
    </source>
</evidence>
<dbReference type="SUPFAM" id="SSF52172">
    <property type="entry name" value="CheY-like"/>
    <property type="match status" value="1"/>
</dbReference>
<keyword evidence="1" id="KW-0597">Phosphoprotein</keyword>
<reference evidence="4 5" key="1">
    <citation type="submission" date="2018-05" db="EMBL/GenBank/DDBJ databases">
        <title>Marinilabilia rubrum sp. nov., isolated from saltern sediment.</title>
        <authorList>
            <person name="Zhang R."/>
        </authorList>
    </citation>
    <scope>NUCLEOTIDE SEQUENCE [LARGE SCALE GENOMIC DNA]</scope>
    <source>
        <strain evidence="4 5">WTE16</strain>
    </source>
</reference>
<accession>A0A2U2B7P9</accession>
<comment type="caution">
    <text evidence="4">The sequence shown here is derived from an EMBL/GenBank/DDBJ whole genome shotgun (WGS) entry which is preliminary data.</text>
</comment>
<dbReference type="InterPro" id="IPR007492">
    <property type="entry name" value="LytTR_DNA-bd_dom"/>
</dbReference>
<protein>
    <submittedName>
        <fullName evidence="4">DNA-binding response regulator</fullName>
    </submittedName>
</protein>
<dbReference type="InterPro" id="IPR011006">
    <property type="entry name" value="CheY-like_superfamily"/>
</dbReference>
<evidence type="ECO:0000259" key="2">
    <source>
        <dbReference type="PROSITE" id="PS50110"/>
    </source>
</evidence>
<dbReference type="PROSITE" id="PS50930">
    <property type="entry name" value="HTH_LYTTR"/>
    <property type="match status" value="1"/>
</dbReference>
<evidence type="ECO:0000313" key="4">
    <source>
        <dbReference type="EMBL" id="PWD99073.1"/>
    </source>
</evidence>
<dbReference type="RefSeq" id="WP_109264812.1">
    <property type="nucleotide sequence ID" value="NZ_QEWP01000009.1"/>
</dbReference>
<dbReference type="Gene3D" id="2.40.50.1020">
    <property type="entry name" value="LytTr DNA-binding domain"/>
    <property type="match status" value="1"/>
</dbReference>
<dbReference type="AlphaFoldDB" id="A0A2U2B7P9"/>